<sequence>MSKELKQEPILPVRIEQAIRVLQIIDTTDYLYIDSEFIARHTNMERRNCLEVLKKLTVAGVLASKTGCHGGYGRARKSSLEELFIIFNRQKEKKPVLYESVTRKLNSIINKLARIAVCVVLVMT</sequence>
<gene>
    <name evidence="1" type="ORF">LCGC14_2657700</name>
</gene>
<reference evidence="1" key="1">
    <citation type="journal article" date="2015" name="Nature">
        <title>Complex archaea that bridge the gap between prokaryotes and eukaryotes.</title>
        <authorList>
            <person name="Spang A."/>
            <person name="Saw J.H."/>
            <person name="Jorgensen S.L."/>
            <person name="Zaremba-Niedzwiedzka K."/>
            <person name="Martijn J."/>
            <person name="Lind A.E."/>
            <person name="van Eijk R."/>
            <person name="Schleper C."/>
            <person name="Guy L."/>
            <person name="Ettema T.J."/>
        </authorList>
    </citation>
    <scope>NUCLEOTIDE SEQUENCE</scope>
</reference>
<proteinExistence type="predicted"/>
<protein>
    <submittedName>
        <fullName evidence="1">Uncharacterized protein</fullName>
    </submittedName>
</protein>
<dbReference type="InterPro" id="IPR036390">
    <property type="entry name" value="WH_DNA-bd_sf"/>
</dbReference>
<comment type="caution">
    <text evidence="1">The sequence shown here is derived from an EMBL/GenBank/DDBJ whole genome shotgun (WGS) entry which is preliminary data.</text>
</comment>
<accession>A0A0F9C3B0</accession>
<dbReference type="EMBL" id="LAZR01046262">
    <property type="protein sequence ID" value="KKK96944.1"/>
    <property type="molecule type" value="Genomic_DNA"/>
</dbReference>
<dbReference type="Gene3D" id="1.10.10.10">
    <property type="entry name" value="Winged helix-like DNA-binding domain superfamily/Winged helix DNA-binding domain"/>
    <property type="match status" value="1"/>
</dbReference>
<evidence type="ECO:0000313" key="1">
    <source>
        <dbReference type="EMBL" id="KKK96944.1"/>
    </source>
</evidence>
<dbReference type="InterPro" id="IPR036388">
    <property type="entry name" value="WH-like_DNA-bd_sf"/>
</dbReference>
<organism evidence="1">
    <name type="scientific">marine sediment metagenome</name>
    <dbReference type="NCBI Taxonomy" id="412755"/>
    <lineage>
        <taxon>unclassified sequences</taxon>
        <taxon>metagenomes</taxon>
        <taxon>ecological metagenomes</taxon>
    </lineage>
</organism>
<dbReference type="AlphaFoldDB" id="A0A0F9C3B0"/>
<name>A0A0F9C3B0_9ZZZZ</name>
<dbReference type="SUPFAM" id="SSF46785">
    <property type="entry name" value="Winged helix' DNA-binding domain"/>
    <property type="match status" value="1"/>
</dbReference>